<reference evidence="4" key="1">
    <citation type="submission" date="2020-06" db="EMBL/GenBank/DDBJ databases">
        <title>Stable isotope informed genome-resolved metagenomics uncovers potential trophic interactions in rhizosphere soil.</title>
        <authorList>
            <person name="Starr E.P."/>
            <person name="Shi S."/>
            <person name="Blazewicz S.J."/>
            <person name="Koch B.J."/>
            <person name="Probst A.J."/>
            <person name="Hungate B.A."/>
            <person name="Pett-Ridge J."/>
            <person name="Firestone M.K."/>
            <person name="Banfield J.F."/>
        </authorList>
    </citation>
    <scope>NUCLEOTIDE SEQUENCE</scope>
    <source>
        <strain evidence="4">YM_69_17</strain>
    </source>
</reference>
<dbReference type="AlphaFoldDB" id="A0A952KLN5"/>
<comment type="function">
    <text evidence="2">Antitoxin component of a type II toxin-antitoxin (TA) system.</text>
</comment>
<proteinExistence type="inferred from homology"/>
<protein>
    <recommendedName>
        <fullName evidence="2">Antitoxin</fullName>
    </recommendedName>
</protein>
<evidence type="ECO:0000256" key="3">
    <source>
        <dbReference type="SAM" id="MobiDB-lite"/>
    </source>
</evidence>
<dbReference type="Proteomes" id="UP000700706">
    <property type="component" value="Unassembled WGS sequence"/>
</dbReference>
<dbReference type="Pfam" id="PF02604">
    <property type="entry name" value="PhdYeFM_antitox"/>
    <property type="match status" value="1"/>
</dbReference>
<dbReference type="EMBL" id="JAEKLZ010000237">
    <property type="protein sequence ID" value="MBW8726834.1"/>
    <property type="molecule type" value="Genomic_DNA"/>
</dbReference>
<evidence type="ECO:0000313" key="5">
    <source>
        <dbReference type="Proteomes" id="UP000700706"/>
    </source>
</evidence>
<evidence type="ECO:0000256" key="1">
    <source>
        <dbReference type="ARBA" id="ARBA00009981"/>
    </source>
</evidence>
<feature type="region of interest" description="Disordered" evidence="3">
    <location>
        <begin position="1"/>
        <end position="21"/>
    </location>
</feature>
<evidence type="ECO:0000313" key="4">
    <source>
        <dbReference type="EMBL" id="MBW8726834.1"/>
    </source>
</evidence>
<organism evidence="4 5">
    <name type="scientific">Inquilinus limosus</name>
    <dbReference type="NCBI Taxonomy" id="171674"/>
    <lineage>
        <taxon>Bacteria</taxon>
        <taxon>Pseudomonadati</taxon>
        <taxon>Pseudomonadota</taxon>
        <taxon>Alphaproteobacteria</taxon>
        <taxon>Rhodospirillales</taxon>
        <taxon>Rhodospirillaceae</taxon>
        <taxon>Inquilinus</taxon>
    </lineage>
</organism>
<dbReference type="Gene3D" id="3.40.1620.10">
    <property type="entry name" value="YefM-like domain"/>
    <property type="match status" value="1"/>
</dbReference>
<evidence type="ECO:0000256" key="2">
    <source>
        <dbReference type="RuleBase" id="RU362080"/>
    </source>
</evidence>
<comment type="similarity">
    <text evidence="1 2">Belongs to the phD/YefM antitoxin family.</text>
</comment>
<comment type="caution">
    <text evidence="4">The sequence shown here is derived from an EMBL/GenBank/DDBJ whole genome shotgun (WGS) entry which is preliminary data.</text>
</comment>
<name>A0A952KLN5_9PROT</name>
<gene>
    <name evidence="4" type="ORF">JF625_17020</name>
</gene>
<dbReference type="SUPFAM" id="SSF143120">
    <property type="entry name" value="YefM-like"/>
    <property type="match status" value="1"/>
</dbReference>
<accession>A0A952KLN5</accession>
<dbReference type="InterPro" id="IPR036165">
    <property type="entry name" value="YefM-like_sf"/>
</dbReference>
<dbReference type="InterPro" id="IPR006442">
    <property type="entry name" value="Antitoxin_Phd/YefM"/>
</dbReference>
<sequence length="82" mass="9382">MTKISSREFNQDVSRAKREADRAPVVITDRGRPAYVLMNHDTYRKLTGRQPSILDLLDLPGTEDIDFDPPRIDIVLRASDLE</sequence>